<dbReference type="Proteomes" id="UP000037179">
    <property type="component" value="Unassembled WGS sequence"/>
</dbReference>
<feature type="region of interest" description="Disordered" evidence="7">
    <location>
        <begin position="128"/>
        <end position="155"/>
    </location>
</feature>
<evidence type="ECO:0000256" key="8">
    <source>
        <dbReference type="SAM" id="Phobius"/>
    </source>
</evidence>
<dbReference type="Gene3D" id="1.20.1640.10">
    <property type="entry name" value="Multidrug efflux transporter AcrB transmembrane domain"/>
    <property type="match status" value="1"/>
</dbReference>
<evidence type="ECO:0000256" key="5">
    <source>
        <dbReference type="ARBA" id="ARBA00022989"/>
    </source>
</evidence>
<dbReference type="AlphaFoldDB" id="A0ABC9YQD8"/>
<dbReference type="GO" id="GO:0005886">
    <property type="term" value="C:plasma membrane"/>
    <property type="evidence" value="ECO:0007669"/>
    <property type="project" value="UniProtKB-SubCell"/>
</dbReference>
<reference evidence="10 13" key="3">
    <citation type="submission" date="2016-10" db="EMBL/GenBank/DDBJ databases">
        <title>Genome sequence of Nocardia seriolae strain EM150506, isolated from Anguila japonica.</title>
        <authorList>
            <person name="Han H.-J."/>
        </authorList>
    </citation>
    <scope>NUCLEOTIDE SEQUENCE [LARGE SCALE GENOMIC DNA]</scope>
    <source>
        <strain evidence="10 13">EM150506</strain>
    </source>
</reference>
<evidence type="ECO:0000313" key="12">
    <source>
        <dbReference type="Proteomes" id="UP000037179"/>
    </source>
</evidence>
<evidence type="ECO:0000313" key="13">
    <source>
        <dbReference type="Proteomes" id="UP000180166"/>
    </source>
</evidence>
<keyword evidence="12" id="KW-1185">Reference proteome</keyword>
<keyword evidence="3" id="KW-1003">Cell membrane</keyword>
<reference evidence="12" key="1">
    <citation type="submission" date="2015-07" db="EMBL/GenBank/DDBJ databases">
        <title>Nocardia seriolae U-1 whole genome shotgun sequence.</title>
        <authorList>
            <person name="Imajoh M."/>
            <person name="Fukumoto Y."/>
            <person name="Sukeda M."/>
            <person name="Yamane J."/>
            <person name="Yamasaki K."/>
            <person name="Shimizu M."/>
            <person name="Ohnishi K."/>
            <person name="Oshima S."/>
        </authorList>
    </citation>
    <scope>NUCLEOTIDE SEQUENCE [LARGE SCALE GENOMIC DNA]</scope>
    <source>
        <strain evidence="12">U-1</strain>
    </source>
</reference>
<protein>
    <submittedName>
        <fullName evidence="10">Membrane protein ActII-3</fullName>
    </submittedName>
</protein>
<dbReference type="PANTHER" id="PTHR33406">
    <property type="entry name" value="MEMBRANE PROTEIN MJ1562-RELATED"/>
    <property type="match status" value="1"/>
</dbReference>
<gene>
    <name evidence="10" type="ORF">NS506_02832</name>
    <name evidence="11" type="ORF">NSK11_contig00017-0077</name>
</gene>
<dbReference type="InterPro" id="IPR004869">
    <property type="entry name" value="MMPL_dom"/>
</dbReference>
<dbReference type="EMBL" id="CP017839">
    <property type="protein sequence ID" value="APA96892.1"/>
    <property type="molecule type" value="Genomic_DNA"/>
</dbReference>
<accession>A0ABC9YQD8</accession>
<proteinExistence type="inferred from homology"/>
<keyword evidence="5 8" id="KW-1133">Transmembrane helix</keyword>
<organism evidence="11 12">
    <name type="scientific">Nocardia seriolae</name>
    <dbReference type="NCBI Taxonomy" id="37332"/>
    <lineage>
        <taxon>Bacteria</taxon>
        <taxon>Bacillati</taxon>
        <taxon>Actinomycetota</taxon>
        <taxon>Actinomycetes</taxon>
        <taxon>Mycobacteriales</taxon>
        <taxon>Nocardiaceae</taxon>
        <taxon>Nocardia</taxon>
    </lineage>
</organism>
<feature type="domain" description="Membrane transport protein MMPL" evidence="9">
    <location>
        <begin position="12"/>
        <end position="125"/>
    </location>
</feature>
<comment type="similarity">
    <text evidence="2">Belongs to the resistance-nodulation-cell division (RND) (TC 2.A.6) family. MmpL subfamily.</text>
</comment>
<dbReference type="Pfam" id="PF03176">
    <property type="entry name" value="MMPL"/>
    <property type="match status" value="1"/>
</dbReference>
<keyword evidence="6 8" id="KW-0472">Membrane</keyword>
<evidence type="ECO:0000256" key="3">
    <source>
        <dbReference type="ARBA" id="ARBA00022475"/>
    </source>
</evidence>
<evidence type="ECO:0000259" key="9">
    <source>
        <dbReference type="Pfam" id="PF03176"/>
    </source>
</evidence>
<dbReference type="KEGG" id="nsr:NS506_02832"/>
<evidence type="ECO:0000313" key="10">
    <source>
        <dbReference type="EMBL" id="APA96892.1"/>
    </source>
</evidence>
<keyword evidence="4 8" id="KW-0812">Transmembrane</keyword>
<evidence type="ECO:0000256" key="2">
    <source>
        <dbReference type="ARBA" id="ARBA00010157"/>
    </source>
</evidence>
<dbReference type="SUPFAM" id="SSF82866">
    <property type="entry name" value="Multidrug efflux transporter AcrB transmembrane domain"/>
    <property type="match status" value="1"/>
</dbReference>
<evidence type="ECO:0000313" key="11">
    <source>
        <dbReference type="EMBL" id="GAP27408.1"/>
    </source>
</evidence>
<feature type="transmembrane region" description="Helical" evidence="8">
    <location>
        <begin position="33"/>
        <end position="57"/>
    </location>
</feature>
<name>A0ABC9YQD8_9NOCA</name>
<evidence type="ECO:0000256" key="7">
    <source>
        <dbReference type="SAM" id="MobiDB-lite"/>
    </source>
</evidence>
<dbReference type="InterPro" id="IPR050545">
    <property type="entry name" value="Mycobact_MmpL"/>
</dbReference>
<sequence length="169" mass="18346">MKLLRRIAWAAIAFWVVAIVVLILLVTYRSPVLWLLPLLCVGVALTVAQALIYVLAAHAGLTVNSDTEFLLTVLVFGAGTDYALLLTARYREELRRAEDRYAAMATAIRRAGPAIAASAVTVAVSPAQDQQGRIQGDEHREADQHAGRHHRAQALGRVQVGDDQAQLVS</sequence>
<feature type="transmembrane region" description="Helical" evidence="8">
    <location>
        <begin position="6"/>
        <end position="26"/>
    </location>
</feature>
<dbReference type="EMBL" id="BBYQ01000017">
    <property type="protein sequence ID" value="GAP27408.1"/>
    <property type="molecule type" value="Genomic_DNA"/>
</dbReference>
<evidence type="ECO:0000256" key="1">
    <source>
        <dbReference type="ARBA" id="ARBA00004651"/>
    </source>
</evidence>
<evidence type="ECO:0000256" key="4">
    <source>
        <dbReference type="ARBA" id="ARBA00022692"/>
    </source>
</evidence>
<feature type="compositionally biased region" description="Basic and acidic residues" evidence="7">
    <location>
        <begin position="135"/>
        <end position="146"/>
    </location>
</feature>
<comment type="subcellular location">
    <subcellularLocation>
        <location evidence="1">Cell membrane</location>
        <topology evidence="1">Multi-pass membrane protein</topology>
    </subcellularLocation>
</comment>
<evidence type="ECO:0000256" key="6">
    <source>
        <dbReference type="ARBA" id="ARBA00023136"/>
    </source>
</evidence>
<reference evidence="11 12" key="2">
    <citation type="journal article" date="2016" name="Genome Announc.">
        <title>Draft Genome Sequence of Erythromycin- and Oxytetracycline-Sensitive Nocardia seriolae Strain U-1 (NBRC 110359).</title>
        <authorList>
            <person name="Imajoh M."/>
            <person name="Sukeda M."/>
            <person name="Shimizu M."/>
            <person name="Yamane J."/>
            <person name="Ohnishi K."/>
            <person name="Oshima S."/>
        </authorList>
    </citation>
    <scope>NUCLEOTIDE SEQUENCE [LARGE SCALE GENOMIC DNA]</scope>
    <source>
        <strain evidence="11 12">U-1</strain>
    </source>
</reference>
<dbReference type="Proteomes" id="UP000180166">
    <property type="component" value="Chromosome"/>
</dbReference>
<feature type="transmembrane region" description="Helical" evidence="8">
    <location>
        <begin position="69"/>
        <end position="88"/>
    </location>
</feature>
<dbReference type="PANTHER" id="PTHR33406:SF6">
    <property type="entry name" value="MEMBRANE PROTEIN YDGH-RELATED"/>
    <property type="match status" value="1"/>
</dbReference>